<proteinExistence type="predicted"/>
<keyword evidence="3" id="KW-1185">Reference proteome</keyword>
<dbReference type="AlphaFoldDB" id="A0A9N9CSI2"/>
<feature type="non-terminal residue" evidence="2">
    <location>
        <position position="83"/>
    </location>
</feature>
<feature type="region of interest" description="Disordered" evidence="1">
    <location>
        <begin position="1"/>
        <end position="36"/>
    </location>
</feature>
<dbReference type="Proteomes" id="UP000789572">
    <property type="component" value="Unassembled WGS sequence"/>
</dbReference>
<gene>
    <name evidence="2" type="ORF">POCULU_LOCUS8090</name>
</gene>
<comment type="caution">
    <text evidence="2">The sequence shown here is derived from an EMBL/GenBank/DDBJ whole genome shotgun (WGS) entry which is preliminary data.</text>
</comment>
<dbReference type="EMBL" id="CAJVPJ010002140">
    <property type="protein sequence ID" value="CAG8614001.1"/>
    <property type="molecule type" value="Genomic_DNA"/>
</dbReference>
<sequence>MSTASDDVREITALPQSEPEQGQKKQPDKDVAASITADGVPTDLRLLRIYKSLTGSQRQRYALCSNRERLAVLELLSEERKRP</sequence>
<evidence type="ECO:0000313" key="2">
    <source>
        <dbReference type="EMBL" id="CAG8614001.1"/>
    </source>
</evidence>
<name>A0A9N9CSI2_9GLOM</name>
<protein>
    <submittedName>
        <fullName evidence="2">9511_t:CDS:1</fullName>
    </submittedName>
</protein>
<reference evidence="2" key="1">
    <citation type="submission" date="2021-06" db="EMBL/GenBank/DDBJ databases">
        <authorList>
            <person name="Kallberg Y."/>
            <person name="Tangrot J."/>
            <person name="Rosling A."/>
        </authorList>
    </citation>
    <scope>NUCLEOTIDE SEQUENCE</scope>
    <source>
        <strain evidence="2">IA702</strain>
    </source>
</reference>
<evidence type="ECO:0000256" key="1">
    <source>
        <dbReference type="SAM" id="MobiDB-lite"/>
    </source>
</evidence>
<evidence type="ECO:0000313" key="3">
    <source>
        <dbReference type="Proteomes" id="UP000789572"/>
    </source>
</evidence>
<accession>A0A9N9CSI2</accession>
<feature type="compositionally biased region" description="Basic and acidic residues" evidence="1">
    <location>
        <begin position="1"/>
        <end position="10"/>
    </location>
</feature>
<feature type="compositionally biased region" description="Basic and acidic residues" evidence="1">
    <location>
        <begin position="21"/>
        <end position="31"/>
    </location>
</feature>
<organism evidence="2 3">
    <name type="scientific">Paraglomus occultum</name>
    <dbReference type="NCBI Taxonomy" id="144539"/>
    <lineage>
        <taxon>Eukaryota</taxon>
        <taxon>Fungi</taxon>
        <taxon>Fungi incertae sedis</taxon>
        <taxon>Mucoromycota</taxon>
        <taxon>Glomeromycotina</taxon>
        <taxon>Glomeromycetes</taxon>
        <taxon>Paraglomerales</taxon>
        <taxon>Paraglomeraceae</taxon>
        <taxon>Paraglomus</taxon>
    </lineage>
</organism>